<evidence type="ECO:0000313" key="1">
    <source>
        <dbReference type="EMBL" id="KAB7495072.1"/>
    </source>
</evidence>
<organism evidence="1 2">
    <name type="scientific">Armadillidium nasatum</name>
    <dbReference type="NCBI Taxonomy" id="96803"/>
    <lineage>
        <taxon>Eukaryota</taxon>
        <taxon>Metazoa</taxon>
        <taxon>Ecdysozoa</taxon>
        <taxon>Arthropoda</taxon>
        <taxon>Crustacea</taxon>
        <taxon>Multicrustacea</taxon>
        <taxon>Malacostraca</taxon>
        <taxon>Eumalacostraca</taxon>
        <taxon>Peracarida</taxon>
        <taxon>Isopoda</taxon>
        <taxon>Oniscidea</taxon>
        <taxon>Crinocheta</taxon>
        <taxon>Armadillidiidae</taxon>
        <taxon>Armadillidium</taxon>
    </lineage>
</organism>
<evidence type="ECO:0000313" key="2">
    <source>
        <dbReference type="Proteomes" id="UP000326759"/>
    </source>
</evidence>
<dbReference type="AlphaFoldDB" id="A0A5N5SMJ7"/>
<protein>
    <submittedName>
        <fullName evidence="1">Uncharacterized protein</fullName>
    </submittedName>
</protein>
<name>A0A5N5SMJ7_9CRUS</name>
<dbReference type="OrthoDB" id="10066064at2759"/>
<accession>A0A5N5SMJ7</accession>
<comment type="caution">
    <text evidence="1">The sequence shown here is derived from an EMBL/GenBank/DDBJ whole genome shotgun (WGS) entry which is preliminary data.</text>
</comment>
<feature type="non-terminal residue" evidence="1">
    <location>
        <position position="99"/>
    </location>
</feature>
<dbReference type="EMBL" id="SEYY01023126">
    <property type="protein sequence ID" value="KAB7495072.1"/>
    <property type="molecule type" value="Genomic_DNA"/>
</dbReference>
<reference evidence="1 2" key="1">
    <citation type="journal article" date="2019" name="PLoS Biol.">
        <title>Sex chromosomes control vertical transmission of feminizing Wolbachia symbionts in an isopod.</title>
        <authorList>
            <person name="Becking T."/>
            <person name="Chebbi M.A."/>
            <person name="Giraud I."/>
            <person name="Moumen B."/>
            <person name="Laverre T."/>
            <person name="Caubet Y."/>
            <person name="Peccoud J."/>
            <person name="Gilbert C."/>
            <person name="Cordaux R."/>
        </authorList>
    </citation>
    <scope>NUCLEOTIDE SEQUENCE [LARGE SCALE GENOMIC DNA]</scope>
    <source>
        <strain evidence="1">ANa2</strain>
        <tissue evidence="1">Whole body excluding digestive tract and cuticle</tissue>
    </source>
</reference>
<gene>
    <name evidence="1" type="ORF">Anas_14672</name>
</gene>
<keyword evidence="2" id="KW-1185">Reference proteome</keyword>
<dbReference type="Proteomes" id="UP000326759">
    <property type="component" value="Unassembled WGS sequence"/>
</dbReference>
<sequence length="99" mass="11145">MRHRAATIFGGMDVSENFKNLIYEHIGHSKEIDRGIYSAPPANDTMLKIAPQLNNMMYLDTPTNFEESSSDEGILDTQGTFQTLNQTTSEWENETTTGK</sequence>
<proteinExistence type="predicted"/>